<evidence type="ECO:0000313" key="1">
    <source>
        <dbReference type="EnsemblMetazoa" id="tetur03g05690.1"/>
    </source>
</evidence>
<evidence type="ECO:0000313" key="2">
    <source>
        <dbReference type="Proteomes" id="UP000015104"/>
    </source>
</evidence>
<dbReference type="HOGENOM" id="CLU_1951519_0_0_1"/>
<proteinExistence type="predicted"/>
<dbReference type="EnsemblMetazoa" id="tetur03g05690.1">
    <property type="protein sequence ID" value="tetur03g05690.1"/>
    <property type="gene ID" value="tetur03g05690"/>
</dbReference>
<dbReference type="Gene3D" id="3.30.710.10">
    <property type="entry name" value="Potassium Channel Kv1.1, Chain A"/>
    <property type="match status" value="1"/>
</dbReference>
<dbReference type="Proteomes" id="UP000015104">
    <property type="component" value="Unassembled WGS sequence"/>
</dbReference>
<protein>
    <recommendedName>
        <fullName evidence="3">BACK domain-containing protein</fullName>
    </recommendedName>
</protein>
<organism evidence="1 2">
    <name type="scientific">Tetranychus urticae</name>
    <name type="common">Two-spotted spider mite</name>
    <dbReference type="NCBI Taxonomy" id="32264"/>
    <lineage>
        <taxon>Eukaryota</taxon>
        <taxon>Metazoa</taxon>
        <taxon>Ecdysozoa</taxon>
        <taxon>Arthropoda</taxon>
        <taxon>Chelicerata</taxon>
        <taxon>Arachnida</taxon>
        <taxon>Acari</taxon>
        <taxon>Acariformes</taxon>
        <taxon>Trombidiformes</taxon>
        <taxon>Prostigmata</taxon>
        <taxon>Eleutherengona</taxon>
        <taxon>Raphignathae</taxon>
        <taxon>Tetranychoidea</taxon>
        <taxon>Tetranychidae</taxon>
        <taxon>Tetranychus</taxon>
    </lineage>
</organism>
<sequence>MIQIKSEDEVELINRSSSTFDLNESCFESVINWLYSKWIVINIENFKSMLEVSSHLKVESIKNSCFTFIERNLTAEKTHDLLKNCRDENFLQNFVVFNSFLSRHFLRIMNSEYFLEFPLEVVKYILSHP</sequence>
<reference evidence="2" key="1">
    <citation type="submission" date="2011-08" db="EMBL/GenBank/DDBJ databases">
        <authorList>
            <person name="Rombauts S."/>
        </authorList>
    </citation>
    <scope>NUCLEOTIDE SEQUENCE</scope>
    <source>
        <strain evidence="2">London</strain>
    </source>
</reference>
<dbReference type="PANTHER" id="PTHR24410">
    <property type="entry name" value="HL07962P-RELATED"/>
    <property type="match status" value="1"/>
</dbReference>
<keyword evidence="2" id="KW-1185">Reference proteome</keyword>
<evidence type="ECO:0008006" key="3">
    <source>
        <dbReference type="Google" id="ProtNLM"/>
    </source>
</evidence>
<dbReference type="EMBL" id="CAEY01001129">
    <property type="status" value="NOT_ANNOTATED_CDS"/>
    <property type="molecule type" value="Genomic_DNA"/>
</dbReference>
<reference evidence="1" key="2">
    <citation type="submission" date="2015-06" db="UniProtKB">
        <authorList>
            <consortium name="EnsemblMetazoa"/>
        </authorList>
    </citation>
    <scope>IDENTIFICATION</scope>
</reference>
<accession>T1JZY2</accession>
<dbReference type="SUPFAM" id="SSF54695">
    <property type="entry name" value="POZ domain"/>
    <property type="match status" value="1"/>
</dbReference>
<name>T1JZY2_TETUR</name>
<dbReference type="InterPro" id="IPR011333">
    <property type="entry name" value="SKP1/BTB/POZ_sf"/>
</dbReference>
<dbReference type="InterPro" id="IPR051481">
    <property type="entry name" value="BTB-POZ/Galectin-3-binding"/>
</dbReference>
<dbReference type="PANTHER" id="PTHR24410:SF23">
    <property type="entry name" value="BTB DOMAIN-CONTAINING PROTEIN-RELATED"/>
    <property type="match status" value="1"/>
</dbReference>
<dbReference type="AlphaFoldDB" id="T1JZY2"/>